<dbReference type="InterPro" id="IPR013149">
    <property type="entry name" value="ADH-like_C"/>
</dbReference>
<comment type="caution">
    <text evidence="2">The sequence shown here is derived from an EMBL/GenBank/DDBJ whole genome shotgun (WGS) entry which is preliminary data.</text>
</comment>
<dbReference type="AlphaFoldDB" id="A0AAW2GK73"/>
<gene>
    <name evidence="2" type="ORF">PUN28_005282</name>
</gene>
<dbReference type="Gene3D" id="3.90.180.10">
    <property type="entry name" value="Medium-chain alcohol dehydrogenases, catalytic domain"/>
    <property type="match status" value="1"/>
</dbReference>
<dbReference type="GO" id="GO:0016491">
    <property type="term" value="F:oxidoreductase activity"/>
    <property type="evidence" value="ECO:0007669"/>
    <property type="project" value="TreeGrafter"/>
</dbReference>
<dbReference type="EMBL" id="JADYXP020000004">
    <property type="protein sequence ID" value="KAL0126802.1"/>
    <property type="molecule type" value="Genomic_DNA"/>
</dbReference>
<dbReference type="GO" id="GO:0005739">
    <property type="term" value="C:mitochondrion"/>
    <property type="evidence" value="ECO:0007669"/>
    <property type="project" value="TreeGrafter"/>
</dbReference>
<dbReference type="Proteomes" id="UP001430953">
    <property type="component" value="Unassembled WGS sequence"/>
</dbReference>
<dbReference type="SUPFAM" id="SSF51735">
    <property type="entry name" value="NAD(P)-binding Rossmann-fold domains"/>
    <property type="match status" value="1"/>
</dbReference>
<evidence type="ECO:0000313" key="3">
    <source>
        <dbReference type="Proteomes" id="UP001430953"/>
    </source>
</evidence>
<accession>A0AAW2GK73</accession>
<organism evidence="2 3">
    <name type="scientific">Cardiocondyla obscurior</name>
    <dbReference type="NCBI Taxonomy" id="286306"/>
    <lineage>
        <taxon>Eukaryota</taxon>
        <taxon>Metazoa</taxon>
        <taxon>Ecdysozoa</taxon>
        <taxon>Arthropoda</taxon>
        <taxon>Hexapoda</taxon>
        <taxon>Insecta</taxon>
        <taxon>Pterygota</taxon>
        <taxon>Neoptera</taxon>
        <taxon>Endopterygota</taxon>
        <taxon>Hymenoptera</taxon>
        <taxon>Apocrita</taxon>
        <taxon>Aculeata</taxon>
        <taxon>Formicoidea</taxon>
        <taxon>Formicidae</taxon>
        <taxon>Myrmicinae</taxon>
        <taxon>Cardiocondyla</taxon>
    </lineage>
</organism>
<dbReference type="Pfam" id="PF00107">
    <property type="entry name" value="ADH_zinc_N"/>
    <property type="match status" value="1"/>
</dbReference>
<reference evidence="2 3" key="1">
    <citation type="submission" date="2023-03" db="EMBL/GenBank/DDBJ databases">
        <title>High recombination rates correlate with genetic variation in Cardiocondyla obscurior ants.</title>
        <authorList>
            <person name="Errbii M."/>
        </authorList>
    </citation>
    <scope>NUCLEOTIDE SEQUENCE [LARGE SCALE GENOMIC DNA]</scope>
    <source>
        <strain evidence="2">Alpha-2009</strain>
        <tissue evidence="2">Whole body</tissue>
    </source>
</reference>
<proteinExistence type="predicted"/>
<sequence length="273" mass="30297">MGRLAHERTGYQMGEEVVVHNYPVCGGTAESCVAHYRDVFGLMGRVSLRNAATVADDYFSALLAIGRRARIQRNEYFLVNARHSRSALAVIDLATRVFKAKPIAMSDDARRAELCADLGAVVCKSGCCCLPYKLRKISGRAEARVIIETEGGGPCLRNAAKCLEYDGLVAVLGSARNKQSLDFSYLPADCTVFTAAAEHYKIADTVVYREIMQHVLDLKSEYAIRPRISAIFGLHRVNDAFDYYAMVPSGKVLIDMKNRDRLTLHDEPWTPNN</sequence>
<evidence type="ECO:0000313" key="2">
    <source>
        <dbReference type="EMBL" id="KAL0126802.1"/>
    </source>
</evidence>
<feature type="domain" description="Alcohol dehydrogenase-like C-terminal" evidence="1">
    <location>
        <begin position="88"/>
        <end position="186"/>
    </location>
</feature>
<keyword evidence="3" id="KW-1185">Reference proteome</keyword>
<dbReference type="PANTHER" id="PTHR43677">
    <property type="entry name" value="SHORT-CHAIN DEHYDROGENASE/REDUCTASE"/>
    <property type="match status" value="1"/>
</dbReference>
<dbReference type="Gene3D" id="3.40.50.720">
    <property type="entry name" value="NAD(P)-binding Rossmann-like Domain"/>
    <property type="match status" value="1"/>
</dbReference>
<protein>
    <recommendedName>
        <fullName evidence="1">Alcohol dehydrogenase-like C-terminal domain-containing protein</fullName>
    </recommendedName>
</protein>
<dbReference type="PANTHER" id="PTHR43677:SF4">
    <property type="entry name" value="QUINONE OXIDOREDUCTASE-LIKE PROTEIN 2"/>
    <property type="match status" value="1"/>
</dbReference>
<name>A0AAW2GK73_9HYME</name>
<evidence type="ECO:0000259" key="1">
    <source>
        <dbReference type="Pfam" id="PF00107"/>
    </source>
</evidence>
<dbReference type="InterPro" id="IPR036291">
    <property type="entry name" value="NAD(P)-bd_dom_sf"/>
</dbReference>
<dbReference type="InterPro" id="IPR051397">
    <property type="entry name" value="Zn-ADH-like_protein"/>
</dbReference>